<keyword evidence="2" id="KW-0677">Repeat</keyword>
<evidence type="ECO:0000313" key="4">
    <source>
        <dbReference type="EMBL" id="EEN48989.1"/>
    </source>
</evidence>
<dbReference type="eggNOG" id="KOG0444">
    <property type="taxonomic scope" value="Eukaryota"/>
</dbReference>
<feature type="domain" description="Disease resistance R13L4/SHOC-2-like LRR" evidence="3">
    <location>
        <begin position="4"/>
        <end position="163"/>
    </location>
</feature>
<accession>C3ZE33</accession>
<organism>
    <name type="scientific">Branchiostoma floridae</name>
    <name type="common">Florida lancelet</name>
    <name type="synonym">Amphioxus</name>
    <dbReference type="NCBI Taxonomy" id="7739"/>
    <lineage>
        <taxon>Eukaryota</taxon>
        <taxon>Metazoa</taxon>
        <taxon>Chordata</taxon>
        <taxon>Cephalochordata</taxon>
        <taxon>Leptocardii</taxon>
        <taxon>Amphioxiformes</taxon>
        <taxon>Branchiostomatidae</taxon>
        <taxon>Branchiostoma</taxon>
    </lineage>
</organism>
<gene>
    <name evidence="4" type="ORF">BRAFLDRAFT_201991</name>
</gene>
<dbReference type="InterPro" id="IPR001611">
    <property type="entry name" value="Leu-rich_rpt"/>
</dbReference>
<evidence type="ECO:0000259" key="3">
    <source>
        <dbReference type="Pfam" id="PF23598"/>
    </source>
</evidence>
<dbReference type="InParanoid" id="C3ZE33"/>
<sequence>MKLRDFSLSHLFQCTSIRSLKLSNCQLASIPKTLAKLKHLEILDLSHNNLTTLPTRPTRSLACLKSLNVSHNNIKNIPDVTDLRSLRNFNVSYNNIEEIPYEILEMENLEAFTCNLSNNLLQEVPRCLKKLGNLSHVSLSDNKIGIDVSKKIVRLQLVELFYLPSLSSMWLGNNNIKLLPSIDITCVSPHLEFIDMSNNKISDVPAGLLLLTSLKVLLLSGNRIKNLPTDLDLNDLSPTLSTIDLSDNKLDDLPLILCFLPSLKKLDLKQNKISSLSENMKSCKSLSFLDMSHNMLKEMPSHVFGLPELRVIDASNNQITTVSSLRKEESSVVEEFTLAENGLSQFPEVLMQMKKLKKVDLKRNKIKEIPESI</sequence>
<dbReference type="InterPro" id="IPR032675">
    <property type="entry name" value="LRR_dom_sf"/>
</dbReference>
<dbReference type="STRING" id="7739.C3ZE33"/>
<feature type="non-terminal residue" evidence="4">
    <location>
        <position position="373"/>
    </location>
</feature>
<dbReference type="PANTHER" id="PTHR48051">
    <property type="match status" value="1"/>
</dbReference>
<dbReference type="Pfam" id="PF23598">
    <property type="entry name" value="LRR_14"/>
    <property type="match status" value="1"/>
</dbReference>
<dbReference type="PRINTS" id="PR00019">
    <property type="entry name" value="LEURICHRPT"/>
</dbReference>
<dbReference type="InterPro" id="IPR050216">
    <property type="entry name" value="LRR_domain-containing"/>
</dbReference>
<dbReference type="InterPro" id="IPR055414">
    <property type="entry name" value="LRR_R13L4/SHOC2-like"/>
</dbReference>
<keyword evidence="1" id="KW-0433">Leucine-rich repeat</keyword>
<reference evidence="4" key="1">
    <citation type="journal article" date="2008" name="Nature">
        <title>The amphioxus genome and the evolution of the chordate karyotype.</title>
        <authorList>
            <consortium name="US DOE Joint Genome Institute (JGI-PGF)"/>
            <person name="Putnam N.H."/>
            <person name="Butts T."/>
            <person name="Ferrier D.E.K."/>
            <person name="Furlong R.F."/>
            <person name="Hellsten U."/>
            <person name="Kawashima T."/>
            <person name="Robinson-Rechavi M."/>
            <person name="Shoguchi E."/>
            <person name="Terry A."/>
            <person name="Yu J.-K."/>
            <person name="Benito-Gutierrez E.L."/>
            <person name="Dubchak I."/>
            <person name="Garcia-Fernandez J."/>
            <person name="Gibson-Brown J.J."/>
            <person name="Grigoriev I.V."/>
            <person name="Horton A.C."/>
            <person name="de Jong P.J."/>
            <person name="Jurka J."/>
            <person name="Kapitonov V.V."/>
            <person name="Kohara Y."/>
            <person name="Kuroki Y."/>
            <person name="Lindquist E."/>
            <person name="Lucas S."/>
            <person name="Osoegawa K."/>
            <person name="Pennacchio L.A."/>
            <person name="Salamov A.A."/>
            <person name="Satou Y."/>
            <person name="Sauka-Spengler T."/>
            <person name="Schmutz J."/>
            <person name="Shin-I T."/>
            <person name="Toyoda A."/>
            <person name="Bronner-Fraser M."/>
            <person name="Fujiyama A."/>
            <person name="Holland L.Z."/>
            <person name="Holland P.W.H."/>
            <person name="Satoh N."/>
            <person name="Rokhsar D.S."/>
        </authorList>
    </citation>
    <scope>NUCLEOTIDE SEQUENCE [LARGE SCALE GENOMIC DNA]</scope>
    <source>
        <strain evidence="4">S238N-H82</strain>
        <tissue evidence="4">Testes</tissue>
    </source>
</reference>
<dbReference type="Pfam" id="PF13516">
    <property type="entry name" value="LRR_6"/>
    <property type="match status" value="1"/>
</dbReference>
<evidence type="ECO:0000256" key="1">
    <source>
        <dbReference type="ARBA" id="ARBA00022614"/>
    </source>
</evidence>
<dbReference type="EMBL" id="GG666612">
    <property type="protein sequence ID" value="EEN48989.1"/>
    <property type="molecule type" value="Genomic_DNA"/>
</dbReference>
<dbReference type="SUPFAM" id="SSF52058">
    <property type="entry name" value="L domain-like"/>
    <property type="match status" value="1"/>
</dbReference>
<evidence type="ECO:0000256" key="2">
    <source>
        <dbReference type="ARBA" id="ARBA00022737"/>
    </source>
</evidence>
<proteinExistence type="predicted"/>
<dbReference type="PROSITE" id="PS51450">
    <property type="entry name" value="LRR"/>
    <property type="match status" value="7"/>
</dbReference>
<dbReference type="Gene3D" id="3.80.10.10">
    <property type="entry name" value="Ribonuclease Inhibitor"/>
    <property type="match status" value="3"/>
</dbReference>
<dbReference type="PANTHER" id="PTHR48051:SF1">
    <property type="entry name" value="RAS SUPPRESSOR PROTEIN 1"/>
    <property type="match status" value="1"/>
</dbReference>
<dbReference type="AlphaFoldDB" id="C3ZE33"/>
<dbReference type="Pfam" id="PF13855">
    <property type="entry name" value="LRR_8"/>
    <property type="match status" value="1"/>
</dbReference>
<dbReference type="SMART" id="SM00365">
    <property type="entry name" value="LRR_SD22"/>
    <property type="match status" value="7"/>
</dbReference>
<dbReference type="InterPro" id="IPR003591">
    <property type="entry name" value="Leu-rich_rpt_typical-subtyp"/>
</dbReference>
<dbReference type="SMART" id="SM00364">
    <property type="entry name" value="LRR_BAC"/>
    <property type="match status" value="9"/>
</dbReference>
<dbReference type="SMART" id="SM00369">
    <property type="entry name" value="LRR_TYP"/>
    <property type="match status" value="9"/>
</dbReference>
<protein>
    <recommendedName>
        <fullName evidence="3">Disease resistance R13L4/SHOC-2-like LRR domain-containing protein</fullName>
    </recommendedName>
</protein>
<name>C3ZE33_BRAFL</name>